<dbReference type="RefSeq" id="WP_011041349.1">
    <property type="nucleotide sequence ID" value="NC_003910.7"/>
</dbReference>
<dbReference type="EMBL" id="CP000083">
    <property type="protein sequence ID" value="AAZ28380.1"/>
    <property type="molecule type" value="Genomic_DNA"/>
</dbReference>
<evidence type="ECO:0000313" key="1">
    <source>
        <dbReference type="EMBL" id="AAZ28380.1"/>
    </source>
</evidence>
<reference evidence="1" key="1">
    <citation type="journal article" date="2005" name="Proc. Natl. Acad. Sci. U.S.A.">
        <title>The psychrophilic lifestyle as revealed by the genome sequence of Colwellia psychrerythraea 34H through genomic and proteomic analyses.</title>
        <authorList>
            <person name="Methe B.A."/>
            <person name="Nelson K.E."/>
            <person name="Deming J.W."/>
            <person name="Momen B."/>
            <person name="Melamud E."/>
            <person name="Zhang X."/>
            <person name="Moult J."/>
            <person name="Madupu R."/>
            <person name="Nelson W.C."/>
            <person name="Dodson R.J."/>
            <person name="Brinkac L.M."/>
            <person name="Daugherty S.C."/>
            <person name="Durkin A.S."/>
            <person name="DeBoy R.T."/>
            <person name="Kolonay J.F."/>
            <person name="Sullivan S.A."/>
            <person name="Zhou L."/>
            <person name="Davidsen T.M."/>
            <person name="Wu M."/>
            <person name="Huston A.L."/>
            <person name="Lewis M."/>
            <person name="Weaver B."/>
            <person name="Weidman J.F."/>
            <person name="Khouri H."/>
            <person name="Utterback T.R."/>
            <person name="Feldblyum T.V."/>
            <person name="Fraser C.M."/>
        </authorList>
    </citation>
    <scope>NUCLEOTIDE SEQUENCE [LARGE SCALE GENOMIC DNA]</scope>
    <source>
        <strain evidence="1">34H</strain>
    </source>
</reference>
<organism evidence="1 2">
    <name type="scientific">Colwellia psychrerythraea (strain 34H / ATCC BAA-681)</name>
    <name type="common">Vibrio psychroerythus</name>
    <dbReference type="NCBI Taxonomy" id="167879"/>
    <lineage>
        <taxon>Bacteria</taxon>
        <taxon>Pseudomonadati</taxon>
        <taxon>Pseudomonadota</taxon>
        <taxon>Gammaproteobacteria</taxon>
        <taxon>Alteromonadales</taxon>
        <taxon>Colwelliaceae</taxon>
        <taxon>Colwellia</taxon>
    </lineage>
</organism>
<accession>Q489L8</accession>
<protein>
    <submittedName>
        <fullName evidence="1">Uncharacterized protein</fullName>
    </submittedName>
</protein>
<dbReference type="HOGENOM" id="CLU_2272579_0_0_6"/>
<name>Q489L8_COLP3</name>
<dbReference type="KEGG" id="cps:CPS_0488"/>
<evidence type="ECO:0000313" key="2">
    <source>
        <dbReference type="Proteomes" id="UP000000547"/>
    </source>
</evidence>
<dbReference type="Proteomes" id="UP000000547">
    <property type="component" value="Chromosome"/>
</dbReference>
<sequence length="102" mass="11868">MCSTPKPKQKIKGKTSTNVVSILSQMNAEKRKQFAERANEASERREIKKQKAILEQIQVDQNKAHAPLKKKTMTSKPWHYWLISASFSELFQTLFHKNHAMK</sequence>
<proteinExistence type="predicted"/>
<dbReference type="AlphaFoldDB" id="Q489L8"/>
<dbReference type="STRING" id="167879.CPS_0488"/>
<gene>
    <name evidence="1" type="ordered locus">CPS_0488</name>
</gene>